<dbReference type="Gene3D" id="3.40.50.300">
    <property type="entry name" value="P-loop containing nucleotide triphosphate hydrolases"/>
    <property type="match status" value="1"/>
</dbReference>
<feature type="compositionally biased region" description="Low complexity" evidence="1">
    <location>
        <begin position="164"/>
        <end position="186"/>
    </location>
</feature>
<dbReference type="InterPro" id="IPR027417">
    <property type="entry name" value="P-loop_NTPase"/>
</dbReference>
<feature type="compositionally biased region" description="Low complexity" evidence="1">
    <location>
        <begin position="70"/>
        <end position="88"/>
    </location>
</feature>
<feature type="region of interest" description="Disordered" evidence="1">
    <location>
        <begin position="61"/>
        <end position="233"/>
    </location>
</feature>
<name>A0A1Y5IN05_OSTTA</name>
<evidence type="ECO:0000256" key="1">
    <source>
        <dbReference type="SAM" id="MobiDB-lite"/>
    </source>
</evidence>
<dbReference type="PANTHER" id="PTHR12873">
    <property type="entry name" value="T7-LIKE MITOCHONDRIAL DNA HELICASE"/>
    <property type="match status" value="1"/>
</dbReference>
<dbReference type="GO" id="GO:0043139">
    <property type="term" value="F:5'-3' DNA helicase activity"/>
    <property type="evidence" value="ECO:0007669"/>
    <property type="project" value="InterPro"/>
</dbReference>
<dbReference type="PANTHER" id="PTHR12873:SF0">
    <property type="entry name" value="TWINKLE MTDNA HELICASE"/>
    <property type="match status" value="1"/>
</dbReference>
<reference evidence="3" key="1">
    <citation type="submission" date="2017-04" db="EMBL/GenBank/DDBJ databases">
        <title>Population genomics of picophytoplankton unveils novel chromosome hypervariability.</title>
        <authorList>
            <consortium name="DOE Joint Genome Institute"/>
            <person name="Blanc-Mathieu R."/>
            <person name="Krasovec M."/>
            <person name="Hebrard M."/>
            <person name="Yau S."/>
            <person name="Desgranges E."/>
            <person name="Martin J."/>
            <person name="Schackwitz W."/>
            <person name="Kuo A."/>
            <person name="Salin G."/>
            <person name="Donnadieu C."/>
            <person name="Desdevises Y."/>
            <person name="Sanchez-Ferandin S."/>
            <person name="Moreau H."/>
            <person name="Rivals E."/>
            <person name="Grigoriev I.V."/>
            <person name="Grimsley N."/>
            <person name="Eyre-Walker A."/>
            <person name="Piganeau G."/>
        </authorList>
    </citation>
    <scope>NUCLEOTIDE SEQUENCE [LARGE SCALE GENOMIC DNA]</scope>
    <source>
        <strain evidence="3">RCC 1115</strain>
    </source>
</reference>
<protein>
    <submittedName>
        <fullName evidence="3">Toprim domain-containing protein</fullName>
    </submittedName>
</protein>
<dbReference type="Proteomes" id="UP000195557">
    <property type="component" value="Unassembled WGS sequence"/>
</dbReference>
<feature type="compositionally biased region" description="Polar residues" evidence="1">
    <location>
        <begin position="192"/>
        <end position="202"/>
    </location>
</feature>
<dbReference type="InterPro" id="IPR027032">
    <property type="entry name" value="Twinkle-like"/>
</dbReference>
<dbReference type="SUPFAM" id="SSF56731">
    <property type="entry name" value="DNA primase core"/>
    <property type="match status" value="1"/>
</dbReference>
<accession>A0A1Y5IN05</accession>
<feature type="domain" description="SF4 helicase" evidence="2">
    <location>
        <begin position="564"/>
        <end position="828"/>
    </location>
</feature>
<gene>
    <name evidence="3" type="ORF">BE221DRAFT_189600</name>
</gene>
<dbReference type="Gene3D" id="3.40.1360.10">
    <property type="match status" value="1"/>
</dbReference>
<feature type="region of interest" description="Disordered" evidence="1">
    <location>
        <begin position="291"/>
        <end position="334"/>
    </location>
</feature>
<dbReference type="InterPro" id="IPR007694">
    <property type="entry name" value="DNA_helicase_DnaB-like_C"/>
</dbReference>
<dbReference type="PROSITE" id="PS51199">
    <property type="entry name" value="SF4_HELICASE"/>
    <property type="match status" value="1"/>
</dbReference>
<dbReference type="GO" id="GO:0003697">
    <property type="term" value="F:single-stranded DNA binding"/>
    <property type="evidence" value="ECO:0007669"/>
    <property type="project" value="InterPro"/>
</dbReference>
<dbReference type="EMBL" id="KZ155774">
    <property type="protein sequence ID" value="OUS48335.1"/>
    <property type="molecule type" value="Genomic_DNA"/>
</dbReference>
<dbReference type="Pfam" id="PF03796">
    <property type="entry name" value="DnaB_C"/>
    <property type="match status" value="1"/>
</dbReference>
<evidence type="ECO:0000313" key="3">
    <source>
        <dbReference type="EMBL" id="OUS48335.1"/>
    </source>
</evidence>
<dbReference type="GO" id="GO:0006260">
    <property type="term" value="P:DNA replication"/>
    <property type="evidence" value="ECO:0007669"/>
    <property type="project" value="InterPro"/>
</dbReference>
<organism evidence="3">
    <name type="scientific">Ostreococcus tauri</name>
    <name type="common">Marine green alga</name>
    <dbReference type="NCBI Taxonomy" id="70448"/>
    <lineage>
        <taxon>Eukaryota</taxon>
        <taxon>Viridiplantae</taxon>
        <taxon>Chlorophyta</taxon>
        <taxon>Mamiellophyceae</taxon>
        <taxon>Mamiellales</taxon>
        <taxon>Bathycoccaceae</taxon>
        <taxon>Ostreococcus</taxon>
    </lineage>
</organism>
<dbReference type="InterPro" id="IPR006171">
    <property type="entry name" value="TOPRIM_dom"/>
</dbReference>
<feature type="region of interest" description="Disordered" evidence="1">
    <location>
        <begin position="1"/>
        <end position="31"/>
    </location>
</feature>
<proteinExistence type="predicted"/>
<dbReference type="SMART" id="SM00493">
    <property type="entry name" value="TOPRIM"/>
    <property type="match status" value="1"/>
</dbReference>
<evidence type="ECO:0000259" key="2">
    <source>
        <dbReference type="PROSITE" id="PS51199"/>
    </source>
</evidence>
<dbReference type="Pfam" id="PF13662">
    <property type="entry name" value="Toprim_4"/>
    <property type="match status" value="1"/>
</dbReference>
<feature type="compositionally biased region" description="Basic residues" evidence="1">
    <location>
        <begin position="17"/>
        <end position="31"/>
    </location>
</feature>
<sequence length="828" mass="90520">MRTSTIGDDARGSQSGVRRRRGARRARRAAVRIHARVGDSVNSETMAALRTGRALARALERAGGGRGAIERCGGSSRTRAAHAAASGWAGSGRDDGAGGGDGRRRDGRAAPRADGQSGGTNVQWLRGQGMPAQGGVRQDQAPSSAPRGVAPAPLRGTPAPPPQQRQRAPQGVTQTPRSPPQQGRSPPRAPSAENTTSATGHFSTPAPVVHRSRPDAEGEYAAQESTGPPGLRDALMDQGIVLQSYTPGQHRIICPTCNGGSTGERSLAVHIEDDGKSAAWCCHRANCEWTGGTSKEGRQRASKGADGAASNRRVAKPKLPDPADLQRIGPGNMTPAATKWSEFLKSRGISLEVAERNGLAVQNVYSPPASGYVDALCFPYMRDGELINIKYRGPDKSFWQVKGAEKILYGLDDVAGEEEVIIVEGEMDKLALEMAGFRNVVSVPDGAPGKVKDGALPSPEDDRKYEYLWNCRAQLDTISRFVIATDSDGPGRALSEELARRLGKERCWRVTWPEGCKDANEALQKEGVETVRESLSTAEGFPLRGLFRFSEFAPEIESYFNMTTANELRGVSTGWRNIDNHYRVVPGELTVVTGVPNSGKSEWVDALMCNLAVQHGWSFALCSLENKVHEHARKLVEKYVGEPWFEGKYSKAPRMNPDSMRTGMKWLNEHFVLIRHEDDELPSVDWILGLARAAVLRHGIRGLLIDPYNELDHKRPTGQTETEYVSQMLTRIKRFAQHYDVHVWFVAHPRQLHNWKGECPGLYDISGSAHFINKCDNGIVVHRNRDEKLGSLREVTVNVQKVRNKVAGSIGEPKLEYNVANGRYVDVV</sequence>
<dbReference type="GO" id="GO:0005524">
    <property type="term" value="F:ATP binding"/>
    <property type="evidence" value="ECO:0007669"/>
    <property type="project" value="InterPro"/>
</dbReference>
<feature type="compositionally biased region" description="Basic and acidic residues" evidence="1">
    <location>
        <begin position="92"/>
        <end position="111"/>
    </location>
</feature>
<dbReference type="AlphaFoldDB" id="A0A1Y5IN05"/>
<dbReference type="eggNOG" id="ENOG502QPXS">
    <property type="taxonomic scope" value="Eukaryota"/>
</dbReference>
<dbReference type="SUPFAM" id="SSF52540">
    <property type="entry name" value="P-loop containing nucleoside triphosphate hydrolases"/>
    <property type="match status" value="1"/>
</dbReference>